<feature type="region of interest" description="Disordered" evidence="1">
    <location>
        <begin position="832"/>
        <end position="852"/>
    </location>
</feature>
<feature type="compositionally biased region" description="Basic and acidic residues" evidence="1">
    <location>
        <begin position="305"/>
        <end position="314"/>
    </location>
</feature>
<evidence type="ECO:0000313" key="3">
    <source>
        <dbReference type="Proteomes" id="UP000250043"/>
    </source>
</evidence>
<accession>A0A8E2DRI8</accession>
<sequence length="974" mass="105524">MATSSRPASPDSIMTNSLHQATGAIDDLTVALSNLSGTSTPEPHDVTTCCCGREECEASQAWTSHKAKMESRLVLSAEVGQALLRRHEAYMRRQEDVDSPPLEATNAETGVNDSRVLELLKENAALEKRLNQALLNTEVAEASNKAALQGLEDARTNVAKLTAQQARSVGVETRLAVALQEKDDLQQERDSAVQRAKVVESRISALKERCGKLQAQVTRLQEDLHMQAAHREELSREVLADARQRLEQLQEHQFGHTGQMENDEVTRFLESLVADNEALKRDNAELRNVLAESREELHTLQEEVQERRADDMSYLRHRHKPSDQSFSLRPSPAPMSPSFQVGTAPSSSALHSVFQRSKSRRARSVEREARRPYEPLTPETDRRPLSPVEGLDLTEATSHTTFDLDESTHRASLLDAPEKSRAQKSLLLTRSRGVQTDLVWSGGVNLSPSLQRGFGDHLSAASPHDAQSESSSMTDNQSSVMGALLERVNTLLNRMTQADALTLTNRLKRQHLAGADVSHLSRTTVSSILNDATNLRGQFRAFLEDDRIVTTCTRRDLRGLLKFVKDTFAEMGQLRATLNDVILDPSVAGKVSDMALHPAKAAAAGSSGTDASGNSAPGWIAPFSKLLGLPGTSASTGDSAATRALSPPIRPGSRGRPRAPARIVPKREPALSASAMTVNVEFSGTGVGRAVTSTNTYAAHPERENSISILAGQSLLPVSQPPVQDLSRSVMGIFAGAPKPQAEGADPWVVIPRPQRGATVPVGPMNIGTTTIGRASMRNANGSGRLPRAVDAVIDTRERQGPEGAAPTLLDRTLSKRGLSDSSIHTTFLAHGEEHQRSAEGAHPPPAPDRQSVLQALSRRVTSFRFGSLYAASGAAEGAAVSRPSTPTNHRASGSQDGPIAEGARTPRRAPRDQRERQLQQSSPRAIQPSASRLFQRVNVQAWAAAFEPPEEAVPFFTGSPREEGGFMHRTRDL</sequence>
<dbReference type="Proteomes" id="UP000250043">
    <property type="component" value="Unassembled WGS sequence"/>
</dbReference>
<feature type="region of interest" description="Disordered" evidence="1">
    <location>
        <begin position="634"/>
        <end position="660"/>
    </location>
</feature>
<keyword evidence="3" id="KW-1185">Reference proteome</keyword>
<protein>
    <submittedName>
        <fullName evidence="2">Uncharacterized protein</fullName>
    </submittedName>
</protein>
<feature type="compositionally biased region" description="Polar residues" evidence="1">
    <location>
        <begin position="883"/>
        <end position="896"/>
    </location>
</feature>
<name>A0A8E2DRI8_9APHY</name>
<evidence type="ECO:0000313" key="2">
    <source>
        <dbReference type="EMBL" id="OCH94494.1"/>
    </source>
</evidence>
<feature type="compositionally biased region" description="Basic and acidic residues" evidence="1">
    <location>
        <begin position="363"/>
        <end position="384"/>
    </location>
</feature>
<feature type="region of interest" description="Disordered" evidence="1">
    <location>
        <begin position="954"/>
        <end position="974"/>
    </location>
</feature>
<evidence type="ECO:0000256" key="1">
    <source>
        <dbReference type="SAM" id="MobiDB-lite"/>
    </source>
</evidence>
<organism evidence="2 3">
    <name type="scientific">Obba rivulosa</name>
    <dbReference type="NCBI Taxonomy" id="1052685"/>
    <lineage>
        <taxon>Eukaryota</taxon>
        <taxon>Fungi</taxon>
        <taxon>Dikarya</taxon>
        <taxon>Basidiomycota</taxon>
        <taxon>Agaricomycotina</taxon>
        <taxon>Agaricomycetes</taxon>
        <taxon>Polyporales</taxon>
        <taxon>Gelatoporiaceae</taxon>
        <taxon>Obba</taxon>
    </lineage>
</organism>
<feature type="region of interest" description="Disordered" evidence="1">
    <location>
        <begin position="876"/>
        <end position="932"/>
    </location>
</feature>
<feature type="compositionally biased region" description="Basic and acidic residues" evidence="1">
    <location>
        <begin position="961"/>
        <end position="974"/>
    </location>
</feature>
<feature type="compositionally biased region" description="Polar residues" evidence="1">
    <location>
        <begin position="919"/>
        <end position="932"/>
    </location>
</feature>
<feature type="region of interest" description="Disordered" evidence="1">
    <location>
        <begin position="455"/>
        <end position="475"/>
    </location>
</feature>
<dbReference type="EMBL" id="KV722343">
    <property type="protein sequence ID" value="OCH94494.1"/>
    <property type="molecule type" value="Genomic_DNA"/>
</dbReference>
<reference evidence="2 3" key="1">
    <citation type="submission" date="2016-07" db="EMBL/GenBank/DDBJ databases">
        <title>Draft genome of the white-rot fungus Obba rivulosa 3A-2.</title>
        <authorList>
            <consortium name="DOE Joint Genome Institute"/>
            <person name="Miettinen O."/>
            <person name="Riley R."/>
            <person name="Acob R."/>
            <person name="Barry K."/>
            <person name="Cullen D."/>
            <person name="De Vries R."/>
            <person name="Hainaut M."/>
            <person name="Hatakka A."/>
            <person name="Henrissat B."/>
            <person name="Hilden K."/>
            <person name="Kuo R."/>
            <person name="Labutti K."/>
            <person name="Lipzen A."/>
            <person name="Makela M.R."/>
            <person name="Sandor L."/>
            <person name="Spatafora J.W."/>
            <person name="Grigoriev I.V."/>
            <person name="Hibbett D.S."/>
        </authorList>
    </citation>
    <scope>NUCLEOTIDE SEQUENCE [LARGE SCALE GENOMIC DNA]</scope>
    <source>
        <strain evidence="2 3">3A-2</strain>
    </source>
</reference>
<dbReference type="AlphaFoldDB" id="A0A8E2DRI8"/>
<gene>
    <name evidence="2" type="ORF">OBBRIDRAFT_884689</name>
</gene>
<proteinExistence type="predicted"/>
<dbReference type="OrthoDB" id="4088568at2759"/>
<feature type="compositionally biased region" description="Polar residues" evidence="1">
    <location>
        <begin position="337"/>
        <end position="350"/>
    </location>
</feature>
<feature type="region of interest" description="Disordered" evidence="1">
    <location>
        <begin position="305"/>
        <end position="388"/>
    </location>
</feature>